<name>A0A9Q2ITJ7_GLUJA</name>
<dbReference type="RefSeq" id="WP_194258171.1">
    <property type="nucleotide sequence ID" value="NZ_JABCQN010000007.1"/>
</dbReference>
<sequence length="69" mass="7643">MKDIIVTSADRSLFHLAARELGDACQWWRIAEFNGLNDPDLSWIETVLTLKIPGIISESSSGLPDDKGQ</sequence>
<dbReference type="GeneID" id="81475604"/>
<evidence type="ECO:0008006" key="3">
    <source>
        <dbReference type="Google" id="ProtNLM"/>
    </source>
</evidence>
<dbReference type="EMBL" id="JABCQN010000007">
    <property type="protein sequence ID" value="MBF0871743.1"/>
    <property type="molecule type" value="Genomic_DNA"/>
</dbReference>
<accession>A0A9Q2ITJ7</accession>
<reference evidence="1" key="1">
    <citation type="submission" date="2020-04" db="EMBL/GenBank/DDBJ databases">
        <authorList>
            <person name="Sombolestani A."/>
        </authorList>
    </citation>
    <scope>NUCLEOTIDE SEQUENCE</scope>
    <source>
        <strain evidence="1">R71697</strain>
    </source>
</reference>
<dbReference type="AlphaFoldDB" id="A0A9Q2ITJ7"/>
<evidence type="ECO:0000313" key="1">
    <source>
        <dbReference type="EMBL" id="MBF0871743.1"/>
    </source>
</evidence>
<comment type="caution">
    <text evidence="1">The sequence shown here is derived from an EMBL/GenBank/DDBJ whole genome shotgun (WGS) entry which is preliminary data.</text>
</comment>
<gene>
    <name evidence="1" type="ORF">HKD32_12925</name>
</gene>
<evidence type="ECO:0000313" key="2">
    <source>
        <dbReference type="Proteomes" id="UP000661006"/>
    </source>
</evidence>
<reference evidence="1" key="2">
    <citation type="submission" date="2020-11" db="EMBL/GenBank/DDBJ databases">
        <title>Description of novel Gluconobacter species.</title>
        <authorList>
            <person name="Cleenwerck I."/>
            <person name="Cnockaert M."/>
            <person name="Borremans W."/>
            <person name="Wieme A.D."/>
            <person name="De Vuyst L."/>
            <person name="Vandamme P."/>
        </authorList>
    </citation>
    <scope>NUCLEOTIDE SEQUENCE</scope>
    <source>
        <strain evidence="1">R71697</strain>
    </source>
</reference>
<protein>
    <recommendedName>
        <fullName evidence="3">LysM domain-containing protein</fullName>
    </recommendedName>
</protein>
<organism evidence="1 2">
    <name type="scientific">Gluconobacter japonicus</name>
    <dbReference type="NCBI Taxonomy" id="376620"/>
    <lineage>
        <taxon>Bacteria</taxon>
        <taxon>Pseudomonadati</taxon>
        <taxon>Pseudomonadota</taxon>
        <taxon>Alphaproteobacteria</taxon>
        <taxon>Acetobacterales</taxon>
        <taxon>Acetobacteraceae</taxon>
        <taxon>Gluconobacter</taxon>
    </lineage>
</organism>
<dbReference type="Proteomes" id="UP000661006">
    <property type="component" value="Unassembled WGS sequence"/>
</dbReference>
<proteinExistence type="predicted"/>